<evidence type="ECO:0000256" key="6">
    <source>
        <dbReference type="ARBA" id="ARBA00022448"/>
    </source>
</evidence>
<comment type="similarity">
    <text evidence="3">Belongs to the CHS7 family.</text>
</comment>
<comment type="function">
    <text evidence="1">Chaperone required for the export of the chitin synthase CHS3 from the endoplasmic reticulum.</text>
</comment>
<dbReference type="RefSeq" id="XP_022627230.1">
    <property type="nucleotide sequence ID" value="XM_022773734.1"/>
</dbReference>
<evidence type="ECO:0000256" key="8">
    <source>
        <dbReference type="ARBA" id="ARBA00022824"/>
    </source>
</evidence>
<evidence type="ECO:0000256" key="13">
    <source>
        <dbReference type="SAM" id="Phobius"/>
    </source>
</evidence>
<keyword evidence="8" id="KW-0256">Endoplasmic reticulum</keyword>
<keyword evidence="7 13" id="KW-0812">Transmembrane</keyword>
<proteinExistence type="inferred from homology"/>
<dbReference type="Pfam" id="PF12271">
    <property type="entry name" value="Chs7"/>
    <property type="match status" value="1"/>
</dbReference>
<keyword evidence="15" id="KW-1185">Reference proteome</keyword>
<evidence type="ECO:0000313" key="14">
    <source>
        <dbReference type="EMBL" id="CEP60992.1"/>
    </source>
</evidence>
<dbReference type="Proteomes" id="UP000054304">
    <property type="component" value="Unassembled WGS sequence"/>
</dbReference>
<dbReference type="OrthoDB" id="2189463at2759"/>
<evidence type="ECO:0000256" key="4">
    <source>
        <dbReference type="ARBA" id="ARBA00011864"/>
    </source>
</evidence>
<keyword evidence="10 13" id="KW-1133">Transmembrane helix</keyword>
<dbReference type="GO" id="GO:0006031">
    <property type="term" value="P:chitin biosynthetic process"/>
    <property type="evidence" value="ECO:0007669"/>
    <property type="project" value="EnsemblFungi"/>
</dbReference>
<organism evidence="14 15">
    <name type="scientific">Lachancea lanzarotensis</name>
    <dbReference type="NCBI Taxonomy" id="1245769"/>
    <lineage>
        <taxon>Eukaryota</taxon>
        <taxon>Fungi</taxon>
        <taxon>Dikarya</taxon>
        <taxon>Ascomycota</taxon>
        <taxon>Saccharomycotina</taxon>
        <taxon>Saccharomycetes</taxon>
        <taxon>Saccharomycetales</taxon>
        <taxon>Saccharomycetaceae</taxon>
        <taxon>Lachancea</taxon>
    </lineage>
</organism>
<evidence type="ECO:0000256" key="12">
    <source>
        <dbReference type="ARBA" id="ARBA00023316"/>
    </source>
</evidence>
<keyword evidence="11 13" id="KW-0472">Membrane</keyword>
<dbReference type="GO" id="GO:0006457">
    <property type="term" value="P:protein folding"/>
    <property type="evidence" value="ECO:0007669"/>
    <property type="project" value="EnsemblFungi"/>
</dbReference>
<evidence type="ECO:0000256" key="10">
    <source>
        <dbReference type="ARBA" id="ARBA00022989"/>
    </source>
</evidence>
<dbReference type="GO" id="GO:0051082">
    <property type="term" value="F:unfolded protein binding"/>
    <property type="evidence" value="ECO:0007669"/>
    <property type="project" value="EnsemblFungi"/>
</dbReference>
<dbReference type="GO" id="GO:0015031">
    <property type="term" value="P:protein transport"/>
    <property type="evidence" value="ECO:0007669"/>
    <property type="project" value="UniProtKB-KW"/>
</dbReference>
<protein>
    <recommendedName>
        <fullName evidence="5">Chitin synthase export chaperone</fullName>
    </recommendedName>
</protein>
<dbReference type="AlphaFoldDB" id="A0A0C7N353"/>
<dbReference type="EMBL" id="LN736361">
    <property type="protein sequence ID" value="CEP60992.1"/>
    <property type="molecule type" value="Genomic_DNA"/>
</dbReference>
<evidence type="ECO:0000313" key="15">
    <source>
        <dbReference type="Proteomes" id="UP000054304"/>
    </source>
</evidence>
<feature type="transmembrane region" description="Helical" evidence="13">
    <location>
        <begin position="127"/>
        <end position="153"/>
    </location>
</feature>
<feature type="transmembrane region" description="Helical" evidence="13">
    <location>
        <begin position="201"/>
        <end position="221"/>
    </location>
</feature>
<feature type="transmembrane region" description="Helical" evidence="13">
    <location>
        <begin position="62"/>
        <end position="86"/>
    </location>
</feature>
<dbReference type="GeneID" id="34684405"/>
<reference evidence="14 15" key="1">
    <citation type="submission" date="2014-12" db="EMBL/GenBank/DDBJ databases">
        <authorList>
            <person name="Neuveglise Cecile"/>
        </authorList>
    </citation>
    <scope>NUCLEOTIDE SEQUENCE [LARGE SCALE GENOMIC DNA]</scope>
    <source>
        <strain evidence="14 15">CBS 12615</strain>
    </source>
</reference>
<evidence type="ECO:0000256" key="1">
    <source>
        <dbReference type="ARBA" id="ARBA00002732"/>
    </source>
</evidence>
<feature type="transmembrane region" description="Helical" evidence="13">
    <location>
        <begin position="165"/>
        <end position="189"/>
    </location>
</feature>
<accession>A0A0C7N353</accession>
<evidence type="ECO:0000256" key="7">
    <source>
        <dbReference type="ARBA" id="ARBA00022692"/>
    </source>
</evidence>
<keyword evidence="6" id="KW-0813">Transport</keyword>
<evidence type="ECO:0000256" key="5">
    <source>
        <dbReference type="ARBA" id="ARBA00018354"/>
    </source>
</evidence>
<dbReference type="GO" id="GO:0005935">
    <property type="term" value="C:cellular bud neck"/>
    <property type="evidence" value="ECO:0007669"/>
    <property type="project" value="EnsemblFungi"/>
</dbReference>
<keyword evidence="12" id="KW-0961">Cell wall biogenesis/degradation</keyword>
<comment type="subunit">
    <text evidence="4">Interacts with CHS3.</text>
</comment>
<evidence type="ECO:0000256" key="9">
    <source>
        <dbReference type="ARBA" id="ARBA00022927"/>
    </source>
</evidence>
<dbReference type="PANTHER" id="PTHR35329">
    <property type="entry name" value="CHITIN SYNTHASE EXPORT CHAPERONE"/>
    <property type="match status" value="1"/>
</dbReference>
<evidence type="ECO:0000256" key="2">
    <source>
        <dbReference type="ARBA" id="ARBA00004477"/>
    </source>
</evidence>
<dbReference type="GO" id="GO:0071555">
    <property type="term" value="P:cell wall organization"/>
    <property type="evidence" value="ECO:0007669"/>
    <property type="project" value="UniProtKB-KW"/>
</dbReference>
<sequence>MGFGNFASICSKTPLPLCSVVKSSTHLLLSDDKTVHDFDPSGLTMGILPRCYARSIDVANTVVFQIGNAFVNIGALGVILFMIYSTRKKYTAIGRSEYSFLFELCLGLIVFTLVVDCGVSPPGSASYPYFVAVQIAFAGACCWTMAVLGFLGFRFWEDGTHKSMALTRGSAFIGFVVNFLVAIFSFQAWKSSSTFTSSNTMGLFIVMYVLNALALVCYIICQLLVSFFVISNFWAAGAVLLGVFFLFAGQLIIYAFSAAICTGVKHYIDGLFFGSLCNIFALMMVYKTWDMTTDDDLEFSVSVHKGNNQEVNHMLSYNF</sequence>
<dbReference type="HOGENOM" id="CLU_050424_1_1_1"/>
<dbReference type="PANTHER" id="PTHR35329:SF2">
    <property type="entry name" value="CHITIN SYNTHASE EXPORT CHAPERONE"/>
    <property type="match status" value="1"/>
</dbReference>
<dbReference type="STRING" id="1245769.A0A0C7N353"/>
<dbReference type="GO" id="GO:0005789">
    <property type="term" value="C:endoplasmic reticulum membrane"/>
    <property type="evidence" value="ECO:0007669"/>
    <property type="project" value="UniProtKB-SubCell"/>
</dbReference>
<dbReference type="GO" id="GO:0006888">
    <property type="term" value="P:endoplasmic reticulum to Golgi vesicle-mediated transport"/>
    <property type="evidence" value="ECO:0007669"/>
    <property type="project" value="EnsemblFungi"/>
</dbReference>
<evidence type="ECO:0000256" key="11">
    <source>
        <dbReference type="ARBA" id="ARBA00023136"/>
    </source>
</evidence>
<evidence type="ECO:0000256" key="3">
    <source>
        <dbReference type="ARBA" id="ARBA00009274"/>
    </source>
</evidence>
<comment type="subcellular location">
    <subcellularLocation>
        <location evidence="2">Endoplasmic reticulum membrane</location>
        <topology evidence="2">Multi-pass membrane protein</topology>
    </subcellularLocation>
</comment>
<name>A0A0C7N353_9SACH</name>
<feature type="transmembrane region" description="Helical" evidence="13">
    <location>
        <begin position="266"/>
        <end position="286"/>
    </location>
</feature>
<keyword evidence="9" id="KW-0653">Protein transport</keyword>
<feature type="transmembrane region" description="Helical" evidence="13">
    <location>
        <begin position="98"/>
        <end position="115"/>
    </location>
</feature>
<dbReference type="InterPro" id="IPR022057">
    <property type="entry name" value="Chs7"/>
</dbReference>
<gene>
    <name evidence="14" type="ORF">LALA0_S02e04324g</name>
</gene>
<feature type="transmembrane region" description="Helical" evidence="13">
    <location>
        <begin position="233"/>
        <end position="260"/>
    </location>
</feature>